<name>R4YKU8_OLEAN</name>
<gene>
    <name evidence="2" type="ORF">OLEAN_C10850</name>
</gene>
<dbReference type="Proteomes" id="UP000032749">
    <property type="component" value="Chromosome"/>
</dbReference>
<dbReference type="KEGG" id="oai:OLEAN_C10850"/>
<dbReference type="AlphaFoldDB" id="R4YKU8"/>
<evidence type="ECO:0000313" key="2">
    <source>
        <dbReference type="EMBL" id="CCK75261.1"/>
    </source>
</evidence>
<evidence type="ECO:0000259" key="1">
    <source>
        <dbReference type="Pfam" id="PF11726"/>
    </source>
</evidence>
<evidence type="ECO:0000313" key="3">
    <source>
        <dbReference type="Proteomes" id="UP000032749"/>
    </source>
</evidence>
<reference evidence="2 3" key="1">
    <citation type="journal article" date="2013" name="Nat. Commun.">
        <title>Genome sequence and functional genomic analysis of the oil-degrading bacterium Oleispira antarctica.</title>
        <authorList>
            <person name="Kube M."/>
            <person name="Chernikova T.N."/>
            <person name="Al-Ramahi Y."/>
            <person name="Beloqui A."/>
            <person name="Lopez-Cortez N."/>
            <person name="Guazzaroni M.E."/>
            <person name="Heipieper H.J."/>
            <person name="Klages S."/>
            <person name="Kotsyurbenko O.R."/>
            <person name="Langer I."/>
            <person name="Nechitaylo T.Y."/>
            <person name="Lunsdorf H."/>
            <person name="Fernandez M."/>
            <person name="Juarez S."/>
            <person name="Ciordia S."/>
            <person name="Singer A."/>
            <person name="Kagan O."/>
            <person name="Egorova O."/>
            <person name="Petit P.A."/>
            <person name="Stogios P."/>
            <person name="Kim Y."/>
            <person name="Tchigvintsev A."/>
            <person name="Flick R."/>
            <person name="Denaro R."/>
            <person name="Genovese M."/>
            <person name="Albar J.P."/>
            <person name="Reva O.N."/>
            <person name="Martinez-Gomariz M."/>
            <person name="Tran H."/>
            <person name="Ferrer M."/>
            <person name="Savchenko A."/>
            <person name="Yakunin A.F."/>
            <person name="Yakimov M.M."/>
            <person name="Golyshina O.V."/>
            <person name="Reinhardt R."/>
            <person name="Golyshin P.N."/>
        </authorList>
    </citation>
    <scope>NUCLEOTIDE SEQUENCE [LARGE SCALE GENOMIC DNA]</scope>
</reference>
<dbReference type="InterPro" id="IPR057271">
    <property type="entry name" value="YagK_YfjJ_C"/>
</dbReference>
<proteinExistence type="predicted"/>
<dbReference type="OrthoDB" id="5593782at2"/>
<dbReference type="STRING" id="698738.OLEAN_C10850"/>
<accession>R4YKU8</accession>
<dbReference type="EMBL" id="FO203512">
    <property type="protein sequence ID" value="CCK75261.1"/>
    <property type="molecule type" value="Genomic_DNA"/>
</dbReference>
<dbReference type="Pfam" id="PF11726">
    <property type="entry name" value="YagK_YfjJ_C"/>
    <property type="match status" value="1"/>
</dbReference>
<dbReference type="PATRIC" id="fig|698738.3.peg.1128"/>
<feature type="domain" description="YagK/YfjJ C-terminal" evidence="1">
    <location>
        <begin position="43"/>
        <end position="182"/>
    </location>
</feature>
<dbReference type="HOGENOM" id="CLU_086947_1_1_6"/>
<organism evidence="2 3">
    <name type="scientific">Oleispira antarctica RB-8</name>
    <dbReference type="NCBI Taxonomy" id="698738"/>
    <lineage>
        <taxon>Bacteria</taxon>
        <taxon>Pseudomonadati</taxon>
        <taxon>Pseudomonadota</taxon>
        <taxon>Gammaproteobacteria</taxon>
        <taxon>Oceanospirillales</taxon>
        <taxon>Oceanospirillaceae</taxon>
        <taxon>Oleispira</taxon>
    </lineage>
</organism>
<sequence>MSAHITRSKAITHNGQTWFINSKVTGTYTHTMKGILDQVEAMLSHHNKVLLIRFDLRQPTPKDNSEHVSKFISRLSKHIKQKYKLNRFGYAWARELEKAKKQHYHCFILLDGNKVQHSHHVMDAAKKYWEVYYSGSLHWVNYHRLTRDDHTALQNAIYHISYLAKGRGKGYKPAQAKNFGRSRIRNRQEKVTLAIT</sequence>
<protein>
    <recommendedName>
        <fullName evidence="1">YagK/YfjJ C-terminal domain-containing protein</fullName>
    </recommendedName>
</protein>
<keyword evidence="3" id="KW-1185">Reference proteome</keyword>